<dbReference type="Gene3D" id="3.20.20.60">
    <property type="entry name" value="Phosphoenolpyruvate-binding domains"/>
    <property type="match status" value="1"/>
</dbReference>
<comment type="caution">
    <text evidence="8">The sequence shown here is derived from an EMBL/GenBank/DDBJ whole genome shotgun (WGS) entry which is preliminary data.</text>
</comment>
<dbReference type="GO" id="GO:0046872">
    <property type="term" value="F:metal ion binding"/>
    <property type="evidence" value="ECO:0007669"/>
    <property type="project" value="UniProtKB-KW"/>
</dbReference>
<dbReference type="InterPro" id="IPR040442">
    <property type="entry name" value="Pyrv_kinase-like_dom_sf"/>
</dbReference>
<dbReference type="PANTHER" id="PTHR30502">
    <property type="entry name" value="2-KETO-3-DEOXY-L-RHAMNONATE ALDOLASE"/>
    <property type="match status" value="1"/>
</dbReference>
<evidence type="ECO:0000256" key="2">
    <source>
        <dbReference type="ARBA" id="ARBA00005568"/>
    </source>
</evidence>
<accession>A0A328B503</accession>
<dbReference type="Pfam" id="PF03328">
    <property type="entry name" value="HpcH_HpaI"/>
    <property type="match status" value="1"/>
</dbReference>
<feature type="domain" description="HpcH/HpaI aldolase/citrate lyase" evidence="7">
    <location>
        <begin position="15"/>
        <end position="241"/>
    </location>
</feature>
<dbReference type="AlphaFoldDB" id="A0A328B503"/>
<dbReference type="FunFam" id="3.20.20.60:FF:000004">
    <property type="entry name" value="5-keto-4-deoxy-D-glucarate aldolase"/>
    <property type="match status" value="1"/>
</dbReference>
<dbReference type="InterPro" id="IPR050251">
    <property type="entry name" value="HpcH-HpaI_aldolase"/>
</dbReference>
<dbReference type="InterPro" id="IPR015813">
    <property type="entry name" value="Pyrv/PenolPyrv_kinase-like_dom"/>
</dbReference>
<keyword evidence="9" id="KW-1185">Reference proteome</keyword>
<protein>
    <submittedName>
        <fullName evidence="8">2-dehydro-3-deoxyglucarate aldolase</fullName>
    </submittedName>
</protein>
<dbReference type="InterPro" id="IPR005000">
    <property type="entry name" value="Aldolase/citrate-lyase_domain"/>
</dbReference>
<evidence type="ECO:0000259" key="7">
    <source>
        <dbReference type="Pfam" id="PF03328"/>
    </source>
</evidence>
<comment type="cofactor">
    <cofactor evidence="1">
        <name>a divalent metal cation</name>
        <dbReference type="ChEBI" id="CHEBI:60240"/>
    </cofactor>
</comment>
<comment type="similarity">
    <text evidence="2">Belongs to the HpcH/HpaI aldolase family.</text>
</comment>
<dbReference type="PANTHER" id="PTHR30502:SF4">
    <property type="entry name" value="5-KETO-4-DEOXY-D-GLUCARATE ALDOLASE"/>
    <property type="match status" value="1"/>
</dbReference>
<keyword evidence="3" id="KW-0479">Metal-binding</keyword>
<reference evidence="9" key="1">
    <citation type="submission" date="2018-05" db="EMBL/GenBank/DDBJ databases">
        <authorList>
            <person name="Li X."/>
        </authorList>
    </citation>
    <scope>NUCLEOTIDE SEQUENCE [LARGE SCALE GENOMIC DNA]</scope>
    <source>
        <strain evidence="9">HKS-05</strain>
    </source>
</reference>
<evidence type="ECO:0000256" key="5">
    <source>
        <dbReference type="ARBA" id="ARBA00023317"/>
    </source>
</evidence>
<evidence type="ECO:0000313" key="9">
    <source>
        <dbReference type="Proteomes" id="UP000249842"/>
    </source>
</evidence>
<evidence type="ECO:0000256" key="4">
    <source>
        <dbReference type="ARBA" id="ARBA00023239"/>
    </source>
</evidence>
<keyword evidence="4" id="KW-0456">Lyase</keyword>
<dbReference type="EMBL" id="QFYP01000001">
    <property type="protein sequence ID" value="RAK61645.1"/>
    <property type="molecule type" value="Genomic_DNA"/>
</dbReference>
<dbReference type="Proteomes" id="UP000249842">
    <property type="component" value="Unassembled WGS sequence"/>
</dbReference>
<keyword evidence="5" id="KW-0670">Pyruvate</keyword>
<comment type="catalytic activity">
    <reaction evidence="6">
        <text>D-glyceraldehyde + pyruvate = 2-dehydro-3-deoxy-L-galactonate</text>
        <dbReference type="Rhea" id="RHEA:80055"/>
        <dbReference type="ChEBI" id="CHEBI:15361"/>
        <dbReference type="ChEBI" id="CHEBI:17378"/>
        <dbReference type="ChEBI" id="CHEBI:75545"/>
    </reaction>
</comment>
<proteinExistence type="inferred from homology"/>
<dbReference type="GO" id="GO:0005737">
    <property type="term" value="C:cytoplasm"/>
    <property type="evidence" value="ECO:0007669"/>
    <property type="project" value="UniProtKB-ARBA"/>
</dbReference>
<organism evidence="8 9">
    <name type="scientific">Phenylobacterium hankyongense</name>
    <dbReference type="NCBI Taxonomy" id="1813876"/>
    <lineage>
        <taxon>Bacteria</taxon>
        <taxon>Pseudomonadati</taxon>
        <taxon>Pseudomonadota</taxon>
        <taxon>Alphaproteobacteria</taxon>
        <taxon>Caulobacterales</taxon>
        <taxon>Caulobacteraceae</taxon>
        <taxon>Phenylobacterium</taxon>
    </lineage>
</organism>
<gene>
    <name evidence="8" type="ORF">DJ021_01380</name>
</gene>
<evidence type="ECO:0000256" key="3">
    <source>
        <dbReference type="ARBA" id="ARBA00022723"/>
    </source>
</evidence>
<name>A0A328B503_9CAUL</name>
<dbReference type="SUPFAM" id="SSF51621">
    <property type="entry name" value="Phosphoenolpyruvate/pyruvate domain"/>
    <property type="match status" value="1"/>
</dbReference>
<evidence type="ECO:0000256" key="6">
    <source>
        <dbReference type="ARBA" id="ARBA00045074"/>
    </source>
</evidence>
<sequence>MHNAFRARLKAGEPQIGLWQSLASPNTVELCAAAGFDWLLLDGEHGPNSVPLLLAQLQAMNGYASQAVARLPVADATLIKQYLDIGVPSLLVPYVESAEQASAMVRASRYPPEGIRGVAAGLVRASRWGRIDRYVHRANEEVCLLLQVESQAGLENLAAIAATPGVDGVFIGPSDLAASLGYLGEPGHPKVVAAIEGAIKVVLAHGKAAGILALTEAQARHYLDLGCSFVAVGTDAGLLSRAVDELAGAFLAPERPRTRASVGY</sequence>
<evidence type="ECO:0000313" key="8">
    <source>
        <dbReference type="EMBL" id="RAK61645.1"/>
    </source>
</evidence>
<dbReference type="GO" id="GO:0016832">
    <property type="term" value="F:aldehyde-lyase activity"/>
    <property type="evidence" value="ECO:0007669"/>
    <property type="project" value="TreeGrafter"/>
</dbReference>
<evidence type="ECO:0000256" key="1">
    <source>
        <dbReference type="ARBA" id="ARBA00001968"/>
    </source>
</evidence>